<reference evidence="7" key="1">
    <citation type="submission" date="2023-07" db="EMBL/GenBank/DDBJ databases">
        <authorList>
            <person name="Stuckert A."/>
        </authorList>
    </citation>
    <scope>NUCLEOTIDE SEQUENCE</scope>
</reference>
<evidence type="ECO:0000313" key="8">
    <source>
        <dbReference type="Proteomes" id="UP001176940"/>
    </source>
</evidence>
<sequence length="213" mass="23677">MEDGSSRTRIAGASVDPRGIIVKIKWFLRRLVDQFASLLAARVRGCNMTSAVLDGGGSVGSYVSNGVENPEQEEVQEIEYPAVIVEPVPCAILEEGYAAQILVYDDETFMMQDVAEEQEVETETVEIDDEGIEEMGEVRTLLGRRDEFRRQHHAGGTALTVALSPAWHTDCTRTASVCAYKRCDVLPVIRKRIKVSVEGMTLEYLSKIHAERE</sequence>
<proteinExistence type="predicted"/>
<keyword evidence="2" id="KW-0597">Phosphoprotein</keyword>
<comment type="caution">
    <text evidence="7">The sequence shown here is derived from an EMBL/GenBank/DDBJ whole genome shotgun (WGS) entry which is preliminary data.</text>
</comment>
<evidence type="ECO:0000256" key="4">
    <source>
        <dbReference type="ARBA" id="ARBA00023163"/>
    </source>
</evidence>
<evidence type="ECO:0000256" key="2">
    <source>
        <dbReference type="ARBA" id="ARBA00022553"/>
    </source>
</evidence>
<dbReference type="Pfam" id="PF12310">
    <property type="entry name" value="Elf-1_N"/>
    <property type="match status" value="1"/>
</dbReference>
<dbReference type="InterPro" id="IPR022084">
    <property type="entry name" value="TF_Elf_N"/>
</dbReference>
<keyword evidence="4" id="KW-0804">Transcription</keyword>
<name>A0ABN9LNV7_9NEOB</name>
<dbReference type="Proteomes" id="UP001176940">
    <property type="component" value="Unassembled WGS sequence"/>
</dbReference>
<evidence type="ECO:0000256" key="3">
    <source>
        <dbReference type="ARBA" id="ARBA00023015"/>
    </source>
</evidence>
<keyword evidence="8" id="KW-1185">Reference proteome</keyword>
<dbReference type="EMBL" id="CAUEEQ010025875">
    <property type="protein sequence ID" value="CAJ0946788.1"/>
    <property type="molecule type" value="Genomic_DNA"/>
</dbReference>
<keyword evidence="5" id="KW-0539">Nucleus</keyword>
<organism evidence="7 8">
    <name type="scientific">Ranitomeya imitator</name>
    <name type="common">mimic poison frog</name>
    <dbReference type="NCBI Taxonomy" id="111125"/>
    <lineage>
        <taxon>Eukaryota</taxon>
        <taxon>Metazoa</taxon>
        <taxon>Chordata</taxon>
        <taxon>Craniata</taxon>
        <taxon>Vertebrata</taxon>
        <taxon>Euteleostomi</taxon>
        <taxon>Amphibia</taxon>
        <taxon>Batrachia</taxon>
        <taxon>Anura</taxon>
        <taxon>Neobatrachia</taxon>
        <taxon>Hyloidea</taxon>
        <taxon>Dendrobatidae</taxon>
        <taxon>Dendrobatinae</taxon>
        <taxon>Ranitomeya</taxon>
    </lineage>
</organism>
<feature type="domain" description="Transcription factor Elf N-terminal" evidence="6">
    <location>
        <begin position="51"/>
        <end position="130"/>
    </location>
</feature>
<protein>
    <recommendedName>
        <fullName evidence="6">Transcription factor Elf N-terminal domain-containing protein</fullName>
    </recommendedName>
</protein>
<gene>
    <name evidence="7" type="ORF">RIMI_LOCUS11438688</name>
</gene>
<evidence type="ECO:0000259" key="6">
    <source>
        <dbReference type="Pfam" id="PF12310"/>
    </source>
</evidence>
<accession>A0ABN9LNV7</accession>
<evidence type="ECO:0000256" key="5">
    <source>
        <dbReference type="ARBA" id="ARBA00023242"/>
    </source>
</evidence>
<comment type="subcellular location">
    <subcellularLocation>
        <location evidence="1">Nucleus</location>
    </subcellularLocation>
</comment>
<evidence type="ECO:0000256" key="1">
    <source>
        <dbReference type="ARBA" id="ARBA00004123"/>
    </source>
</evidence>
<keyword evidence="3" id="KW-0805">Transcription regulation</keyword>
<evidence type="ECO:0000313" key="7">
    <source>
        <dbReference type="EMBL" id="CAJ0946788.1"/>
    </source>
</evidence>